<evidence type="ECO:0000313" key="13">
    <source>
        <dbReference type="RefSeq" id="XP_055878602.1"/>
    </source>
</evidence>
<dbReference type="Pfam" id="PF03632">
    <property type="entry name" value="Glyco_hydro_65m"/>
    <property type="match status" value="1"/>
</dbReference>
<evidence type="ECO:0000313" key="14">
    <source>
        <dbReference type="RefSeq" id="XP_055878603.1"/>
    </source>
</evidence>
<dbReference type="RefSeq" id="XP_055878602.1">
    <property type="nucleotide sequence ID" value="XM_056022627.1"/>
</dbReference>
<keyword evidence="10" id="KW-0732">Signal</keyword>
<keyword evidence="2" id="KW-0378">Hydrolase</keyword>
<evidence type="ECO:0000259" key="11">
    <source>
        <dbReference type="Pfam" id="PF03632"/>
    </source>
</evidence>
<dbReference type="InterPro" id="IPR008928">
    <property type="entry name" value="6-hairpin_glycosidase_sf"/>
</dbReference>
<evidence type="ECO:0000256" key="3">
    <source>
        <dbReference type="ARBA" id="ARBA00023295"/>
    </source>
</evidence>
<dbReference type="GeneID" id="106054488"/>
<name>A0A9W2ZUN5_BIOGL</name>
<sequence length="754" mass="83219">MLSKQRKVTVALVFVLTTSLCCALTSQHEEDDVYYVRQLHETLTSSPASQAAQGPPLRTSGNSPLPPCVVPEDVTLLTSSSMPSNKNYIPEVGNGHVATVVQSDTIFMNGLYNGASIVSHRARIPSTAGYNITSVTPSGFSRQYSLDLGRGIFTESYTWSGLNVSLRTYAHRLFTTVLVNELVLERTDDNTTDVQVTVTLNSGPPSVDLTLTNLSEGLVHGQTLAAEFKDVAPATEFYVRTSPSIEGTFSLSPNVKAESYVRLTVIDVDLARVNSEYDQAEAAFLSGQLLNLHVNEWNSIWQKGRIDVKGDVTIARHNYGTLYYLLSSLPSNGNRKDWPFIGLSPGGLAHGIEGKDYYGHVFWDQDTWMFPPIALLHSDIGKTIVETRTKTLATARMWASATGYDGARYPWESAFTGLETCPAIPVGVMEIHINGDVAMMVRQYWQLTQDTELMVNGSGADIVWDTARYWATRVAHNTTDDSYRILNVMPPDEFHSPVNDSVYTNSIAAMNLKFANQLASYFGQPENTTWSTISDKLRILYDPVLDYHPEYDGFTLNESTKQADVVLLGFPLMAAMNESTRRNDMINYEKTTPTGNVPAMTWGVFLIGWLDLGDEVKAAQLFHRSVLNSQEPFLVWSENADGTGAANFLTGMGGYLQLVLFGYGGGRIYDHMLTFSPVLINGTSEVKFTGIDYRGSSFDLTYTSDNLTLTQTAVSPGHLGLEVRLGDAGAWQKLKTGIDLNAKRQKFQIRNAEN</sequence>
<evidence type="ECO:0000256" key="9">
    <source>
        <dbReference type="SAM" id="MobiDB-lite"/>
    </source>
</evidence>
<reference evidence="13 14" key="1">
    <citation type="submission" date="2025-04" db="UniProtKB">
        <authorList>
            <consortium name="RefSeq"/>
        </authorList>
    </citation>
    <scope>IDENTIFICATION</scope>
</reference>
<feature type="domain" description="Glycoside hydrolase family 65 central catalytic" evidence="11">
    <location>
        <begin position="349"/>
        <end position="555"/>
    </location>
</feature>
<dbReference type="RefSeq" id="XP_055878603.1">
    <property type="nucleotide sequence ID" value="XM_056022628.1"/>
</dbReference>
<dbReference type="PANTHER" id="PTHR11051">
    <property type="entry name" value="GLYCOSYL HYDROLASE-RELATED"/>
    <property type="match status" value="1"/>
</dbReference>
<dbReference type="Gene3D" id="1.50.10.10">
    <property type="match status" value="1"/>
</dbReference>
<organism evidence="12 14">
    <name type="scientific">Biomphalaria glabrata</name>
    <name type="common">Bloodfluke planorb</name>
    <name type="synonym">Freshwater snail</name>
    <dbReference type="NCBI Taxonomy" id="6526"/>
    <lineage>
        <taxon>Eukaryota</taxon>
        <taxon>Metazoa</taxon>
        <taxon>Spiralia</taxon>
        <taxon>Lophotrochozoa</taxon>
        <taxon>Mollusca</taxon>
        <taxon>Gastropoda</taxon>
        <taxon>Heterobranchia</taxon>
        <taxon>Euthyneura</taxon>
        <taxon>Panpulmonata</taxon>
        <taxon>Hygrophila</taxon>
        <taxon>Lymnaeoidea</taxon>
        <taxon>Planorbidae</taxon>
        <taxon>Biomphalaria</taxon>
    </lineage>
</organism>
<dbReference type="Gene3D" id="2.60.420.10">
    <property type="entry name" value="Maltose phosphorylase, domain 3"/>
    <property type="match status" value="1"/>
</dbReference>
<dbReference type="InterPro" id="IPR005195">
    <property type="entry name" value="Glyco_hydro_65_M"/>
</dbReference>
<feature type="chain" id="PRO_5044702681" description="Protein-glucosylgalactosylhydroxylysine glucosidase" evidence="10">
    <location>
        <begin position="24"/>
        <end position="754"/>
    </location>
</feature>
<evidence type="ECO:0000256" key="1">
    <source>
        <dbReference type="ARBA" id="ARBA00006768"/>
    </source>
</evidence>
<evidence type="ECO:0000256" key="7">
    <source>
        <dbReference type="ARBA" id="ARBA00071505"/>
    </source>
</evidence>
<comment type="catalytic activity">
    <reaction evidence="4">
        <text>(5R)-5-O-[alpha-D-glucosyl-(1-&gt;2)-beta-D-galactosyl]-5-hydroxy-L-lysyl-[collagen] + H2O = (5R)-5-O-(beta-D-galactosyl)-5-hydroxy-L-lysyl-[collagen] + D-glucose</text>
        <dbReference type="Rhea" id="RHEA:11068"/>
        <dbReference type="Rhea" id="RHEA-COMP:12753"/>
        <dbReference type="Rhea" id="RHEA-COMP:12754"/>
        <dbReference type="ChEBI" id="CHEBI:4167"/>
        <dbReference type="ChEBI" id="CHEBI:15377"/>
        <dbReference type="ChEBI" id="CHEBI:133443"/>
        <dbReference type="ChEBI" id="CHEBI:133452"/>
        <dbReference type="EC" id="3.2.1.107"/>
    </reaction>
</comment>
<evidence type="ECO:0000256" key="5">
    <source>
        <dbReference type="ARBA" id="ARBA00053339"/>
    </source>
</evidence>
<evidence type="ECO:0000256" key="6">
    <source>
        <dbReference type="ARBA" id="ARBA00066430"/>
    </source>
</evidence>
<proteinExistence type="inferred from homology"/>
<dbReference type="InterPro" id="IPR012341">
    <property type="entry name" value="6hp_glycosidase-like_sf"/>
</dbReference>
<dbReference type="OMA" id="PAMTYSM"/>
<keyword evidence="3" id="KW-0326">Glycosidase</keyword>
<gene>
    <name evidence="13 14" type="primary">LOC106054488</name>
</gene>
<evidence type="ECO:0000256" key="4">
    <source>
        <dbReference type="ARBA" id="ARBA00051415"/>
    </source>
</evidence>
<protein>
    <recommendedName>
        <fullName evidence="7">Protein-glucosylgalactosylhydroxylysine glucosidase</fullName>
        <ecNumber evidence="6">3.2.1.107</ecNumber>
    </recommendedName>
    <alternativeName>
        <fullName evidence="8">Acid trehalase-like protein 1</fullName>
    </alternativeName>
</protein>
<dbReference type="SUPFAM" id="SSF48208">
    <property type="entry name" value="Six-hairpin glycosidases"/>
    <property type="match status" value="1"/>
</dbReference>
<dbReference type="OrthoDB" id="200349at2759"/>
<feature type="signal peptide" evidence="10">
    <location>
        <begin position="1"/>
        <end position="23"/>
    </location>
</feature>
<dbReference type="FunFam" id="1.50.10.10:FF:000023">
    <property type="entry name" value="Protein-glucosylgalactosylhydroxylysine glucosidase"/>
    <property type="match status" value="1"/>
</dbReference>
<evidence type="ECO:0000256" key="8">
    <source>
        <dbReference type="ARBA" id="ARBA00079982"/>
    </source>
</evidence>
<dbReference type="EC" id="3.2.1.107" evidence="6"/>
<evidence type="ECO:0000256" key="2">
    <source>
        <dbReference type="ARBA" id="ARBA00022801"/>
    </source>
</evidence>
<accession>A0A9W2ZUN5</accession>
<dbReference type="GO" id="GO:0047402">
    <property type="term" value="F:protein-glucosylgalactosylhydroxylysine glucosidase activity"/>
    <property type="evidence" value="ECO:0007669"/>
    <property type="project" value="UniProtKB-EC"/>
</dbReference>
<dbReference type="Proteomes" id="UP001165740">
    <property type="component" value="Chromosome 3"/>
</dbReference>
<dbReference type="PANTHER" id="PTHR11051:SF8">
    <property type="entry name" value="PROTEIN-GLUCOSYLGALACTOSYLHYDROXYLYSINE GLUCOSIDASE"/>
    <property type="match status" value="1"/>
</dbReference>
<keyword evidence="12" id="KW-1185">Reference proteome</keyword>
<dbReference type="GO" id="GO:0005975">
    <property type="term" value="P:carbohydrate metabolic process"/>
    <property type="evidence" value="ECO:0007669"/>
    <property type="project" value="InterPro"/>
</dbReference>
<feature type="region of interest" description="Disordered" evidence="9">
    <location>
        <begin position="45"/>
        <end position="66"/>
    </location>
</feature>
<dbReference type="AlphaFoldDB" id="A0A9W2ZUN5"/>
<evidence type="ECO:0000313" key="12">
    <source>
        <dbReference type="Proteomes" id="UP001165740"/>
    </source>
</evidence>
<comment type="similarity">
    <text evidence="1">Belongs to the glycosyl hydrolase 65 family.</text>
</comment>
<evidence type="ECO:0000256" key="10">
    <source>
        <dbReference type="SAM" id="SignalP"/>
    </source>
</evidence>
<comment type="function">
    <text evidence="5">Catalyzes the hydrolysis of glucose from the disaccharide unit linked to hydroxylysine residues of collagen and collagen-like proteins.</text>
</comment>